<dbReference type="Proteomes" id="UP001501222">
    <property type="component" value="Unassembled WGS sequence"/>
</dbReference>
<dbReference type="EMBL" id="BAABAA010000008">
    <property type="protein sequence ID" value="GAA3580617.1"/>
    <property type="molecule type" value="Genomic_DNA"/>
</dbReference>
<comment type="caution">
    <text evidence="1">The sequence shown here is derived from an EMBL/GenBank/DDBJ whole genome shotgun (WGS) entry which is preliminary data.</text>
</comment>
<keyword evidence="2" id="KW-1185">Reference proteome</keyword>
<sequence length="63" mass="7786">MSLARHVRTTDRRRSNVIRRLVATFNRVVRLWDPPRRRRRVAEVSETSNVTDLREWRRVCRDR</sequence>
<evidence type="ECO:0000313" key="1">
    <source>
        <dbReference type="EMBL" id="GAA3580617.1"/>
    </source>
</evidence>
<name>A0ABP6YDD2_9ACTN</name>
<accession>A0ABP6YDD2</accession>
<evidence type="ECO:0000313" key="2">
    <source>
        <dbReference type="Proteomes" id="UP001501222"/>
    </source>
</evidence>
<proteinExistence type="predicted"/>
<reference evidence="2" key="1">
    <citation type="journal article" date="2019" name="Int. J. Syst. Evol. Microbiol.">
        <title>The Global Catalogue of Microorganisms (GCM) 10K type strain sequencing project: providing services to taxonomists for standard genome sequencing and annotation.</title>
        <authorList>
            <consortium name="The Broad Institute Genomics Platform"/>
            <consortium name="The Broad Institute Genome Sequencing Center for Infectious Disease"/>
            <person name="Wu L."/>
            <person name="Ma J."/>
        </authorList>
    </citation>
    <scope>NUCLEOTIDE SEQUENCE [LARGE SCALE GENOMIC DNA]</scope>
    <source>
        <strain evidence="2">JCM 16928</strain>
    </source>
</reference>
<organism evidence="1 2">
    <name type="scientific">Kribbella ginsengisoli</name>
    <dbReference type="NCBI Taxonomy" id="363865"/>
    <lineage>
        <taxon>Bacteria</taxon>
        <taxon>Bacillati</taxon>
        <taxon>Actinomycetota</taxon>
        <taxon>Actinomycetes</taxon>
        <taxon>Propionibacteriales</taxon>
        <taxon>Kribbellaceae</taxon>
        <taxon>Kribbella</taxon>
    </lineage>
</organism>
<protein>
    <submittedName>
        <fullName evidence="1">Uncharacterized protein</fullName>
    </submittedName>
</protein>
<gene>
    <name evidence="1" type="ORF">GCM10022235_58680</name>
</gene>